<keyword evidence="2" id="KW-0378">Hydrolase</keyword>
<sequence>MNMQKQIEVSMSISKEQYYNKMTQCLCPPGDGVFTVNTAKERKDALRTKLYGQTDGIEQIWKESLLKIEETDYKAAILGISSDCGGGILRGANWGPLFLRSTLIEQQPHVEAFDLGDVRVIPHLLHDKYLNEGTIENCQKALYQSSKEGYHVSPLSITEDVCDGFYQHYPNKGIFGIGGDHSISYPLTKSYLKAKRDAGKRTAIIHFDAHTDLLVERLGIDLCFGSWCTHILEFLPAPHHLIQFGIRSSGKDKSHWESTFGVKQHWAHEIRERGAQTIVDEVIAQLQADNVDELYVSFDIDALDEQWASATGTPEGNGMTPDEAMVILKALSERFPITGADMMEIAPFTDSSLVGQSSSETTLREGAKISAFLLDAINKS</sequence>
<dbReference type="STRING" id="161398.PP2015_4123"/>
<evidence type="ECO:0000313" key="5">
    <source>
        <dbReference type="Proteomes" id="UP000061457"/>
    </source>
</evidence>
<keyword evidence="1" id="KW-0479">Metal-binding</keyword>
<dbReference type="PROSITE" id="PS51409">
    <property type="entry name" value="ARGINASE_2"/>
    <property type="match status" value="1"/>
</dbReference>
<dbReference type="GO" id="GO:0033389">
    <property type="term" value="P:putrescine biosynthetic process from arginine, via agmatine"/>
    <property type="evidence" value="ECO:0007669"/>
    <property type="project" value="TreeGrafter"/>
</dbReference>
<dbReference type="Proteomes" id="UP000061457">
    <property type="component" value="Chromosome II"/>
</dbReference>
<dbReference type="Gene3D" id="3.40.800.10">
    <property type="entry name" value="Ureohydrolase domain"/>
    <property type="match status" value="1"/>
</dbReference>
<evidence type="ECO:0000256" key="1">
    <source>
        <dbReference type="ARBA" id="ARBA00022723"/>
    </source>
</evidence>
<dbReference type="GO" id="GO:0008783">
    <property type="term" value="F:agmatinase activity"/>
    <property type="evidence" value="ECO:0007669"/>
    <property type="project" value="TreeGrafter"/>
</dbReference>
<gene>
    <name evidence="4" type="ORF">PP2015_4123</name>
</gene>
<dbReference type="KEGG" id="pphe:PP2015_4123"/>
<dbReference type="PANTHER" id="PTHR11358:SF26">
    <property type="entry name" value="GUANIDINO ACID HYDROLASE, MITOCHONDRIAL"/>
    <property type="match status" value="1"/>
</dbReference>
<comment type="similarity">
    <text evidence="3">Belongs to the arginase family.</text>
</comment>
<dbReference type="EMBL" id="CP013188">
    <property type="protein sequence ID" value="ALO44590.1"/>
    <property type="molecule type" value="Genomic_DNA"/>
</dbReference>
<dbReference type="Pfam" id="PF00491">
    <property type="entry name" value="Arginase"/>
    <property type="match status" value="1"/>
</dbReference>
<dbReference type="InterPro" id="IPR006035">
    <property type="entry name" value="Ureohydrolase"/>
</dbReference>
<dbReference type="SUPFAM" id="SSF52768">
    <property type="entry name" value="Arginase/deacetylase"/>
    <property type="match status" value="1"/>
</dbReference>
<dbReference type="PRINTS" id="PR00116">
    <property type="entry name" value="ARGINASE"/>
</dbReference>
<reference evidence="4 5" key="1">
    <citation type="submission" date="2015-11" db="EMBL/GenBank/DDBJ databases">
        <authorList>
            <person name="Zhang Y."/>
            <person name="Guo Z."/>
        </authorList>
    </citation>
    <scope>NUCLEOTIDE SEQUENCE [LARGE SCALE GENOMIC DNA]</scope>
    <source>
        <strain evidence="4 5">KCTC 12086</strain>
    </source>
</reference>
<protein>
    <submittedName>
        <fullName evidence="4">Putative manganese binding agmatinase (SpeB)</fullName>
    </submittedName>
</protein>
<dbReference type="GO" id="GO:0046872">
    <property type="term" value="F:metal ion binding"/>
    <property type="evidence" value="ECO:0007669"/>
    <property type="project" value="UniProtKB-KW"/>
</dbReference>
<accession>A0A0S2K911</accession>
<dbReference type="InterPro" id="IPR023696">
    <property type="entry name" value="Ureohydrolase_dom_sf"/>
</dbReference>
<evidence type="ECO:0000256" key="3">
    <source>
        <dbReference type="PROSITE-ProRule" id="PRU00742"/>
    </source>
</evidence>
<evidence type="ECO:0000256" key="2">
    <source>
        <dbReference type="ARBA" id="ARBA00022801"/>
    </source>
</evidence>
<name>A0A0S2K911_9GAMM</name>
<keyword evidence="5" id="KW-1185">Reference proteome</keyword>
<dbReference type="PANTHER" id="PTHR11358">
    <property type="entry name" value="ARGINASE/AGMATINASE"/>
    <property type="match status" value="1"/>
</dbReference>
<evidence type="ECO:0000313" key="4">
    <source>
        <dbReference type="EMBL" id="ALO44590.1"/>
    </source>
</evidence>
<organism evidence="4 5">
    <name type="scientific">Pseudoalteromonas phenolica</name>
    <dbReference type="NCBI Taxonomy" id="161398"/>
    <lineage>
        <taxon>Bacteria</taxon>
        <taxon>Pseudomonadati</taxon>
        <taxon>Pseudomonadota</taxon>
        <taxon>Gammaproteobacteria</taxon>
        <taxon>Alteromonadales</taxon>
        <taxon>Pseudoalteromonadaceae</taxon>
        <taxon>Pseudoalteromonas</taxon>
    </lineage>
</organism>
<dbReference type="AlphaFoldDB" id="A0A0S2K911"/>
<proteinExistence type="inferred from homology"/>
<dbReference type="PATRIC" id="fig|161398.10.peg.4229"/>